<name>A0A2I4E822_JUGRE</name>
<organism evidence="1 2">
    <name type="scientific">Juglans regia</name>
    <name type="common">English walnut</name>
    <dbReference type="NCBI Taxonomy" id="51240"/>
    <lineage>
        <taxon>Eukaryota</taxon>
        <taxon>Viridiplantae</taxon>
        <taxon>Streptophyta</taxon>
        <taxon>Embryophyta</taxon>
        <taxon>Tracheophyta</taxon>
        <taxon>Spermatophyta</taxon>
        <taxon>Magnoliopsida</taxon>
        <taxon>eudicotyledons</taxon>
        <taxon>Gunneridae</taxon>
        <taxon>Pentapetalae</taxon>
        <taxon>rosids</taxon>
        <taxon>fabids</taxon>
        <taxon>Fagales</taxon>
        <taxon>Juglandaceae</taxon>
        <taxon>Juglans</taxon>
    </lineage>
</organism>
<reference evidence="2" key="1">
    <citation type="submission" date="2025-08" db="UniProtKB">
        <authorList>
            <consortium name="RefSeq"/>
        </authorList>
    </citation>
    <scope>IDENTIFICATION</scope>
    <source>
        <tissue evidence="2">Leaves</tissue>
    </source>
</reference>
<keyword evidence="1" id="KW-1185">Reference proteome</keyword>
<dbReference type="InterPro" id="IPR002885">
    <property type="entry name" value="PPR_rpt"/>
</dbReference>
<dbReference type="Proteomes" id="UP000235220">
    <property type="component" value="Chromosome 2"/>
</dbReference>
<dbReference type="Gene3D" id="1.25.40.10">
    <property type="entry name" value="Tetratricopeptide repeat domain"/>
    <property type="match status" value="1"/>
</dbReference>
<dbReference type="KEGG" id="jre:108987137"/>
<dbReference type="OrthoDB" id="2017681at2759"/>
<dbReference type="RefSeq" id="XP_018815543.2">
    <property type="nucleotide sequence ID" value="XM_018959998.2"/>
</dbReference>
<sequence length="573" mass="62335">MTLNLGSPWLSLFSYPSPSLPKVSETFPNNNSTSIFPLLLCPTNSLTFASFSKALKTRASLSESESGVSEDSFVSQLLDGDLLAKVSGAKDATEALEIIADKSGRSGGVVEVNDCRLIVSAALERNNAELALSVFYAMRASFDNGTDETTPFVERWRWTRPDVHVYTSLVQGLAVSLRVSDALRIIEDICQVGVSPGEEVPFGKVVRCPSCAIAVAVAQPQHGIQIVSCAKCRYQYELISGDIVSIESEEISVDVPAWKRGLRLLQIMKQSSPSAVHSIVVETPSGMARTHRFATETVDLPAQQGERVTIAVAAPSNIYREVGPLKFSPKAPNFYPGEPLCLTNHKDGRDSPLLRAPLKEGSSSLLNPSILFPLLAVLATGDAASGIIDPSLPQFLSTAVVASLAVGATLNAFVFPQLNQLPQRSVDAIAIKQQLLSQYDVLQTRIKGLREAAEKEVWMLARMCQLENKISAVGEPSYRARKSRVKRVREGLENSLTGLIELIDSFARISSMIEIEVELDSDVLAAEAASNAESIAEQIQQIMELENLEERWRLQAEANDEAERLLSQPAEQI</sequence>
<dbReference type="InterPro" id="IPR011990">
    <property type="entry name" value="TPR-like_helical_dom_sf"/>
</dbReference>
<dbReference type="PROSITE" id="PS51375">
    <property type="entry name" value="PPR"/>
    <property type="match status" value="1"/>
</dbReference>
<dbReference type="PANTHER" id="PTHR37381:SF1">
    <property type="entry name" value="PENTATRICOPEPTIDE REPEAT (PPR) SUPERFAMILY PROTEIN"/>
    <property type="match status" value="1"/>
</dbReference>
<gene>
    <name evidence="2" type="primary">LOC108987137</name>
</gene>
<accession>A0A2I4E822</accession>
<protein>
    <submittedName>
        <fullName evidence="2">Uncharacterized protein LOC108987137 isoform X1</fullName>
    </submittedName>
</protein>
<dbReference type="FunCoup" id="A0A2I4E822">
    <property type="interactions" value="1538"/>
</dbReference>
<evidence type="ECO:0000313" key="1">
    <source>
        <dbReference type="Proteomes" id="UP000235220"/>
    </source>
</evidence>
<evidence type="ECO:0000313" key="2">
    <source>
        <dbReference type="RefSeq" id="XP_018815543.2"/>
    </source>
</evidence>
<dbReference type="AlphaFoldDB" id="A0A2I4E822"/>
<proteinExistence type="predicted"/>
<dbReference type="GeneID" id="108987137"/>
<dbReference type="PANTHER" id="PTHR37381">
    <property type="entry name" value="PENTATRICOPEPTIDE REPEAT (PPR) SUPERFAMILY PROTEIN"/>
    <property type="match status" value="1"/>
</dbReference>
<dbReference type="Gramene" id="Jr02_16180_p1">
    <property type="protein sequence ID" value="cds.Jr02_16180_p1"/>
    <property type="gene ID" value="Jr02_16180"/>
</dbReference>
<dbReference type="STRING" id="51240.A0A2I4E822"/>